<dbReference type="InterPro" id="IPR006685">
    <property type="entry name" value="MscS_channel_2nd"/>
</dbReference>
<evidence type="ECO:0000259" key="11">
    <source>
        <dbReference type="Pfam" id="PF21088"/>
    </source>
</evidence>
<evidence type="ECO:0000256" key="8">
    <source>
        <dbReference type="SAM" id="SignalP"/>
    </source>
</evidence>
<dbReference type="AlphaFoldDB" id="A0A1G9JET3"/>
<keyword evidence="4 7" id="KW-0812">Transmembrane</keyword>
<dbReference type="InterPro" id="IPR049278">
    <property type="entry name" value="MS_channel_C"/>
</dbReference>
<feature type="domain" description="Mechanosensitive ion channel MscS" evidence="9">
    <location>
        <begin position="589"/>
        <end position="656"/>
    </location>
</feature>
<feature type="domain" description="Mechanosensitive ion channel transmembrane helices 2/3" evidence="11">
    <location>
        <begin position="547"/>
        <end position="588"/>
    </location>
</feature>
<accession>A0A1G9JET3</accession>
<feature type="transmembrane region" description="Helical" evidence="7">
    <location>
        <begin position="572"/>
        <end position="602"/>
    </location>
</feature>
<name>A0A1G9JET3_9BACT</name>
<dbReference type="InterPro" id="IPR010920">
    <property type="entry name" value="LSM_dom_sf"/>
</dbReference>
<feature type="transmembrane region" description="Helical" evidence="7">
    <location>
        <begin position="311"/>
        <end position="332"/>
    </location>
</feature>
<dbReference type="GO" id="GO:0008381">
    <property type="term" value="F:mechanosensitive monoatomic ion channel activity"/>
    <property type="evidence" value="ECO:0007669"/>
    <property type="project" value="UniProtKB-ARBA"/>
</dbReference>
<feature type="signal peptide" evidence="8">
    <location>
        <begin position="1"/>
        <end position="31"/>
    </location>
</feature>
<evidence type="ECO:0000259" key="9">
    <source>
        <dbReference type="Pfam" id="PF00924"/>
    </source>
</evidence>
<dbReference type="InterPro" id="IPR011014">
    <property type="entry name" value="MscS_channel_TM-2"/>
</dbReference>
<dbReference type="Gene3D" id="2.30.30.60">
    <property type="match status" value="1"/>
</dbReference>
<reference evidence="13" key="1">
    <citation type="submission" date="2016-10" db="EMBL/GenBank/DDBJ databases">
        <authorList>
            <person name="Varghese N."/>
            <person name="Submissions S."/>
        </authorList>
    </citation>
    <scope>NUCLEOTIDE SEQUENCE [LARGE SCALE GENOMIC DNA]</scope>
    <source>
        <strain evidence="13">DSM 16995</strain>
    </source>
</reference>
<feature type="domain" description="Mechanosensitive ion channel MscS C-terminal" evidence="10">
    <location>
        <begin position="667"/>
        <end position="746"/>
    </location>
</feature>
<dbReference type="InterPro" id="IPR023408">
    <property type="entry name" value="MscS_beta-dom_sf"/>
</dbReference>
<feature type="transmembrane region" description="Helical" evidence="7">
    <location>
        <begin position="498"/>
        <end position="516"/>
    </location>
</feature>
<feature type="transmembrane region" description="Helical" evidence="7">
    <location>
        <begin position="457"/>
        <end position="478"/>
    </location>
</feature>
<evidence type="ECO:0000313" key="12">
    <source>
        <dbReference type="EMBL" id="SDL35663.1"/>
    </source>
</evidence>
<evidence type="ECO:0000256" key="3">
    <source>
        <dbReference type="ARBA" id="ARBA00022475"/>
    </source>
</evidence>
<feature type="chain" id="PRO_5011518240" evidence="8">
    <location>
        <begin position="32"/>
        <end position="776"/>
    </location>
</feature>
<feature type="transmembrane region" description="Helical" evidence="7">
    <location>
        <begin position="406"/>
        <end position="423"/>
    </location>
</feature>
<dbReference type="InterPro" id="IPR049142">
    <property type="entry name" value="MS_channel_1st"/>
</dbReference>
<keyword evidence="13" id="KW-1185">Reference proteome</keyword>
<dbReference type="Proteomes" id="UP000199053">
    <property type="component" value="Unassembled WGS sequence"/>
</dbReference>
<dbReference type="Pfam" id="PF00924">
    <property type="entry name" value="MS_channel_2nd"/>
    <property type="match status" value="1"/>
</dbReference>
<feature type="transmembrane region" description="Helical" evidence="7">
    <location>
        <begin position="246"/>
        <end position="267"/>
    </location>
</feature>
<proteinExistence type="inferred from homology"/>
<evidence type="ECO:0000259" key="10">
    <source>
        <dbReference type="Pfam" id="PF21082"/>
    </source>
</evidence>
<sequence>MPRHSALIKKLISYTITVLAVSLTLSSTTFAETNQNLELLRNRIHSFQAFEAEELATYSQIELLLMLTQKKYAESLQHFQYILISERASTSSPIDRKQVKNDLYQLREKIKTTLSKLQEAQEECVSRIDVINSFDNLSIPSGTPDSLKIIYRNNINSISQLRFKSKKQLSKIGSLLTEGNRVLKRLDKLEQGEKHNLLQLWSSYLLVGKNPVFSPVFWSTSFQNNNWLIIKNSEFQSALDSYDEKALRHLSLFAILILAGLALRSFVERQVNWQEVLGDNQFKIKSLFIASLVGFALYVATRITFPSTMESLEILAFGLFFISVLKISKYICTDNFILTSGRSRTAVLFTLSSFLLALHVPSKWVTLFFLGFLVFSWFLNSASAWKKRRFQGLLDSTKKSSFLSPLLVISFFGFGRLACFLAILWSLGIFIRSFGMLWGQILFLSTEKNVKLFKGLVRSLAVPLGWAIAFSLAYFWLVGFFGQSTVLDVLAMNTGWEGYSVSIGNIVSVFVLFFMTKHSVSAFKVSIELVGRKWPRGKRGAVPSMQTLFSYGIWTLFALLAMRILGLNLTSIAVIAGGLSVGIGFGLQNIVNNFISGLILLFGRSIQQGDVIELNSLWCTVKNINIRTTLVETFENAVIMIPNSDLVTNQVTNWTKNNSILRRDILVGVAYGSDTDRVRRTLLEVANENPHVLSKPEPYVHFNDFGSSSLDFILRVWIDDIDNTIKTISELRFAIDRYFRRDSIEIAFPQMDLHLKSSQALADVLGKNKDAGGSLS</sequence>
<evidence type="ECO:0000256" key="1">
    <source>
        <dbReference type="ARBA" id="ARBA00004651"/>
    </source>
</evidence>
<keyword evidence="8" id="KW-0732">Signal</keyword>
<dbReference type="SUPFAM" id="SSF82689">
    <property type="entry name" value="Mechanosensitive channel protein MscS (YggB), C-terminal domain"/>
    <property type="match status" value="1"/>
</dbReference>
<dbReference type="STRING" id="246191.SAMN05660337_2754"/>
<dbReference type="GO" id="GO:0005886">
    <property type="term" value="C:plasma membrane"/>
    <property type="evidence" value="ECO:0007669"/>
    <property type="project" value="UniProtKB-SubCell"/>
</dbReference>
<feature type="transmembrane region" description="Helical" evidence="7">
    <location>
        <begin position="287"/>
        <end position="305"/>
    </location>
</feature>
<evidence type="ECO:0000256" key="5">
    <source>
        <dbReference type="ARBA" id="ARBA00022989"/>
    </source>
</evidence>
<feature type="transmembrane region" description="Helical" evidence="7">
    <location>
        <begin position="344"/>
        <end position="361"/>
    </location>
</feature>
<dbReference type="OrthoDB" id="9799209at2"/>
<dbReference type="EMBL" id="FNGA01000004">
    <property type="protein sequence ID" value="SDL35663.1"/>
    <property type="molecule type" value="Genomic_DNA"/>
</dbReference>
<dbReference type="PANTHER" id="PTHR30347:SF1">
    <property type="entry name" value="MECHANOSENSITIVE CHANNEL MSCK"/>
    <property type="match status" value="1"/>
</dbReference>
<dbReference type="Pfam" id="PF21088">
    <property type="entry name" value="MS_channel_1st"/>
    <property type="match status" value="1"/>
</dbReference>
<protein>
    <submittedName>
        <fullName evidence="12">Mechanosensitive ion channel</fullName>
    </submittedName>
</protein>
<feature type="transmembrane region" description="Helical" evidence="7">
    <location>
        <begin position="367"/>
        <end position="385"/>
    </location>
</feature>
<organism evidence="12 13">
    <name type="scientific">Maridesulfovibrio ferrireducens</name>
    <dbReference type="NCBI Taxonomy" id="246191"/>
    <lineage>
        <taxon>Bacteria</taxon>
        <taxon>Pseudomonadati</taxon>
        <taxon>Thermodesulfobacteriota</taxon>
        <taxon>Desulfovibrionia</taxon>
        <taxon>Desulfovibrionales</taxon>
        <taxon>Desulfovibrionaceae</taxon>
        <taxon>Maridesulfovibrio</taxon>
    </lineage>
</organism>
<dbReference type="InterPro" id="IPR052702">
    <property type="entry name" value="MscS-like_channel"/>
</dbReference>
<keyword evidence="5 7" id="KW-1133">Transmembrane helix</keyword>
<dbReference type="Gene3D" id="3.30.70.100">
    <property type="match status" value="1"/>
</dbReference>
<dbReference type="SUPFAM" id="SSF50182">
    <property type="entry name" value="Sm-like ribonucleoproteins"/>
    <property type="match status" value="1"/>
</dbReference>
<dbReference type="InterPro" id="IPR011066">
    <property type="entry name" value="MscS_channel_C_sf"/>
</dbReference>
<evidence type="ECO:0000313" key="13">
    <source>
        <dbReference type="Proteomes" id="UP000199053"/>
    </source>
</evidence>
<comment type="subcellular location">
    <subcellularLocation>
        <location evidence="1">Cell membrane</location>
        <topology evidence="1">Multi-pass membrane protein</topology>
    </subcellularLocation>
</comment>
<dbReference type="Pfam" id="PF21082">
    <property type="entry name" value="MS_channel_3rd"/>
    <property type="match status" value="1"/>
</dbReference>
<dbReference type="RefSeq" id="WP_092162094.1">
    <property type="nucleotide sequence ID" value="NZ_FNGA01000004.1"/>
</dbReference>
<dbReference type="Gene3D" id="1.10.287.1260">
    <property type="match status" value="1"/>
</dbReference>
<dbReference type="PANTHER" id="PTHR30347">
    <property type="entry name" value="POTASSIUM CHANNEL RELATED"/>
    <property type="match status" value="1"/>
</dbReference>
<evidence type="ECO:0000256" key="2">
    <source>
        <dbReference type="ARBA" id="ARBA00008017"/>
    </source>
</evidence>
<comment type="similarity">
    <text evidence="2">Belongs to the MscS (TC 1.A.23) family.</text>
</comment>
<evidence type="ECO:0000256" key="6">
    <source>
        <dbReference type="ARBA" id="ARBA00023136"/>
    </source>
</evidence>
<feature type="transmembrane region" description="Helical" evidence="7">
    <location>
        <begin position="548"/>
        <end position="566"/>
    </location>
</feature>
<dbReference type="SUPFAM" id="SSF82861">
    <property type="entry name" value="Mechanosensitive channel protein MscS (YggB), transmembrane region"/>
    <property type="match status" value="1"/>
</dbReference>
<feature type="transmembrane region" description="Helical" evidence="7">
    <location>
        <begin position="429"/>
        <end position="445"/>
    </location>
</feature>
<evidence type="ECO:0000256" key="7">
    <source>
        <dbReference type="SAM" id="Phobius"/>
    </source>
</evidence>
<gene>
    <name evidence="12" type="ORF">SAMN05660337_2754</name>
</gene>
<keyword evidence="3" id="KW-1003">Cell membrane</keyword>
<keyword evidence="6 7" id="KW-0472">Membrane</keyword>
<evidence type="ECO:0000256" key="4">
    <source>
        <dbReference type="ARBA" id="ARBA00022692"/>
    </source>
</evidence>